<dbReference type="EMBL" id="JAIRBM010000003">
    <property type="protein sequence ID" value="MBZ6075740.1"/>
    <property type="molecule type" value="Genomic_DNA"/>
</dbReference>
<dbReference type="Proteomes" id="UP000704176">
    <property type="component" value="Unassembled WGS sequence"/>
</dbReference>
<accession>A0ABS7VJP4</accession>
<comment type="caution">
    <text evidence="1">The sequence shown here is derived from an EMBL/GenBank/DDBJ whole genome shotgun (WGS) entry which is preliminary data.</text>
</comment>
<evidence type="ECO:0000313" key="2">
    <source>
        <dbReference type="Proteomes" id="UP000704176"/>
    </source>
</evidence>
<evidence type="ECO:0000313" key="1">
    <source>
        <dbReference type="EMBL" id="MBZ6075740.1"/>
    </source>
</evidence>
<reference evidence="1 2" key="1">
    <citation type="submission" date="2021-09" db="EMBL/GenBank/DDBJ databases">
        <title>The complete genome sequence of a new microorganism.</title>
        <authorList>
            <person name="Zi Z."/>
        </authorList>
    </citation>
    <scope>NUCLEOTIDE SEQUENCE [LARGE SCALE GENOMIC DNA]</scope>
    <source>
        <strain evidence="1 2">WGZ8</strain>
    </source>
</reference>
<organism evidence="1 2">
    <name type="scientific">Microvirga puerhi</name>
    <dbReference type="NCBI Taxonomy" id="2876078"/>
    <lineage>
        <taxon>Bacteria</taxon>
        <taxon>Pseudomonadati</taxon>
        <taxon>Pseudomonadota</taxon>
        <taxon>Alphaproteobacteria</taxon>
        <taxon>Hyphomicrobiales</taxon>
        <taxon>Methylobacteriaceae</taxon>
        <taxon>Microvirga</taxon>
    </lineage>
</organism>
<proteinExistence type="predicted"/>
<gene>
    <name evidence="1" type="ORF">K9B37_05490</name>
</gene>
<keyword evidence="2" id="KW-1185">Reference proteome</keyword>
<sequence>MRRALTWLPYALLGLALMLSALFLLESWKQAGKPPDPNVPRSEVLITYEEPADEGPLVSPVHKTIITSIKITYATKITDDQYTTSRLSSIKPN</sequence>
<dbReference type="RefSeq" id="WP_224311901.1">
    <property type="nucleotide sequence ID" value="NZ_JAIRBM010000003.1"/>
</dbReference>
<name>A0ABS7VJP4_9HYPH</name>
<protein>
    <submittedName>
        <fullName evidence="1">Uncharacterized protein</fullName>
    </submittedName>
</protein>